<dbReference type="PANTHER" id="PTHR45947">
    <property type="entry name" value="SULFOQUINOVOSYL TRANSFERASE SQD2"/>
    <property type="match status" value="1"/>
</dbReference>
<evidence type="ECO:0000313" key="2">
    <source>
        <dbReference type="EMBL" id="MCG2632727.1"/>
    </source>
</evidence>
<dbReference type="InterPro" id="IPR050194">
    <property type="entry name" value="Glycosyltransferase_grp1"/>
</dbReference>
<proteinExistence type="predicted"/>
<reference evidence="2" key="1">
    <citation type="submission" date="2022-01" db="EMBL/GenBank/DDBJ databases">
        <title>Genome sequnece data of strain Bradyrhizobium sp. nov.</title>
        <authorList>
            <person name="Zhang J."/>
        </authorList>
    </citation>
    <scope>NUCLEOTIDE SEQUENCE</scope>
    <source>
        <strain evidence="2">WYCCWR 13023</strain>
    </source>
</reference>
<dbReference type="EC" id="2.4.-.-" evidence="2"/>
<evidence type="ECO:0000259" key="1">
    <source>
        <dbReference type="Pfam" id="PF00534"/>
    </source>
</evidence>
<comment type="caution">
    <text evidence="2">The sequence shown here is derived from an EMBL/GenBank/DDBJ whole genome shotgun (WGS) entry which is preliminary data.</text>
</comment>
<dbReference type="SUPFAM" id="SSF53756">
    <property type="entry name" value="UDP-Glycosyltransferase/glycogen phosphorylase"/>
    <property type="match status" value="1"/>
</dbReference>
<dbReference type="InterPro" id="IPR001296">
    <property type="entry name" value="Glyco_trans_1"/>
</dbReference>
<dbReference type="GO" id="GO:0016757">
    <property type="term" value="F:glycosyltransferase activity"/>
    <property type="evidence" value="ECO:0007669"/>
    <property type="project" value="UniProtKB-KW"/>
</dbReference>
<sequence>MKIAYLINQYPKPSHTFIRREIQALERLGVEVIRISIRGWNDELVDAQDEKERQRTKYVLKGGALALTLAVLNVLSTSPRRLIEALTLATRLAFNRSERPLLVHLIYVAEACQVLLWTRQLGVQHLHAHFGTNSADVAMLTHVLGGPSWSMTVHGPTEFDRKPLLNLPEKIKRSSFVVAISSYGRSQLFRLVGQEQWHKIHVVHCGLEREFYSSSAPSATVGRRFVCVGRLSEAKGQLLLIEAVKRLRDNGIDFELVLAGDGEMRQAIEKLVAKYNLATMVRLTGWISTADVREEILASRALVLPSFAEGLPVVIMEAMALKRPVLATYIAGIPELVRSGEHGWLIPAGDIDALSDALQRVLETPLNSLFDMGNSAFQQVRQNHDVDIEAAKLHALIGATIKYDRPGPVRLLKAKPRTTAAAQVE</sequence>
<feature type="domain" description="Glycosyl transferase family 1" evidence="1">
    <location>
        <begin position="222"/>
        <end position="376"/>
    </location>
</feature>
<protein>
    <submittedName>
        <fullName evidence="2">Glycosyltransferase</fullName>
        <ecNumber evidence="2">2.4.-.-</ecNumber>
    </submittedName>
</protein>
<dbReference type="AlphaFoldDB" id="A0A9X1RJV6"/>
<dbReference type="EMBL" id="JAKLTY010000047">
    <property type="protein sequence ID" value="MCG2632727.1"/>
    <property type="molecule type" value="Genomic_DNA"/>
</dbReference>
<dbReference type="RefSeq" id="WP_237892049.1">
    <property type="nucleotide sequence ID" value="NZ_JAKLTY010000047.1"/>
</dbReference>
<gene>
    <name evidence="2" type="ORF">L6654_39690</name>
</gene>
<accession>A0A9X1RJV6</accession>
<keyword evidence="2" id="KW-0328">Glycosyltransferase</keyword>
<name>A0A9X1RJV6_9BRAD</name>
<dbReference type="Pfam" id="PF00534">
    <property type="entry name" value="Glycos_transf_1"/>
    <property type="match status" value="1"/>
</dbReference>
<evidence type="ECO:0000313" key="3">
    <source>
        <dbReference type="Proteomes" id="UP001139054"/>
    </source>
</evidence>
<keyword evidence="2" id="KW-0808">Transferase</keyword>
<dbReference type="Gene3D" id="3.40.50.2000">
    <property type="entry name" value="Glycogen Phosphorylase B"/>
    <property type="match status" value="2"/>
</dbReference>
<dbReference type="PANTHER" id="PTHR45947:SF15">
    <property type="entry name" value="TEICHURONIC ACID BIOSYNTHESIS GLYCOSYLTRANSFERASE TUAC-RELATED"/>
    <property type="match status" value="1"/>
</dbReference>
<organism evidence="2 3">
    <name type="scientific">Bradyrhizobium zhengyangense</name>
    <dbReference type="NCBI Taxonomy" id="2911009"/>
    <lineage>
        <taxon>Bacteria</taxon>
        <taxon>Pseudomonadati</taxon>
        <taxon>Pseudomonadota</taxon>
        <taxon>Alphaproteobacteria</taxon>
        <taxon>Hyphomicrobiales</taxon>
        <taxon>Nitrobacteraceae</taxon>
        <taxon>Bradyrhizobium</taxon>
    </lineage>
</organism>
<dbReference type="Proteomes" id="UP001139054">
    <property type="component" value="Unassembled WGS sequence"/>
</dbReference>